<protein>
    <submittedName>
        <fullName evidence="2">Phage tail protein</fullName>
    </submittedName>
</protein>
<evidence type="ECO:0000313" key="3">
    <source>
        <dbReference type="Proteomes" id="UP001254848"/>
    </source>
</evidence>
<dbReference type="InterPro" id="IPR037053">
    <property type="entry name" value="Phage_tail_collar_dom_sf"/>
</dbReference>
<dbReference type="Gene3D" id="3.90.1340.10">
    <property type="entry name" value="Phage tail collar domain"/>
    <property type="match status" value="1"/>
</dbReference>
<dbReference type="InterPro" id="IPR011083">
    <property type="entry name" value="Phage_tail_collar_dom"/>
</dbReference>
<feature type="domain" description="Phage tail collar" evidence="1">
    <location>
        <begin position="197"/>
        <end position="255"/>
    </location>
</feature>
<evidence type="ECO:0000259" key="1">
    <source>
        <dbReference type="Pfam" id="PF07484"/>
    </source>
</evidence>
<dbReference type="RefSeq" id="WP_413778957.1">
    <property type="nucleotide sequence ID" value="NZ_JAUOZS010000001.1"/>
</dbReference>
<evidence type="ECO:0000313" key="2">
    <source>
        <dbReference type="EMBL" id="MDT8900411.1"/>
    </source>
</evidence>
<proteinExistence type="predicted"/>
<dbReference type="Pfam" id="PF07484">
    <property type="entry name" value="Collar"/>
    <property type="match status" value="1"/>
</dbReference>
<accession>A0ABU3NX50</accession>
<reference evidence="2 3" key="1">
    <citation type="submission" date="2023-07" db="EMBL/GenBank/DDBJ databases">
        <title>The novel representative of Negativicutes class, Anaeroselena agilis gen. nov. sp. nov.</title>
        <authorList>
            <person name="Prokofeva M.I."/>
            <person name="Elcheninov A.G."/>
            <person name="Klyukina A."/>
            <person name="Kublanov I.V."/>
            <person name="Frolov E.N."/>
            <person name="Podosokorskaya O.A."/>
        </authorList>
    </citation>
    <scope>NUCLEOTIDE SEQUENCE [LARGE SCALE GENOMIC DNA]</scope>
    <source>
        <strain evidence="2 3">4137-cl</strain>
    </source>
</reference>
<name>A0ABU3NX50_9FIRM</name>
<gene>
    <name evidence="2" type="ORF">Q4T40_04035</name>
</gene>
<organism evidence="2 3">
    <name type="scientific">Anaeroselena agilis</name>
    <dbReference type="NCBI Taxonomy" id="3063788"/>
    <lineage>
        <taxon>Bacteria</taxon>
        <taxon>Bacillati</taxon>
        <taxon>Bacillota</taxon>
        <taxon>Negativicutes</taxon>
        <taxon>Acetonemataceae</taxon>
        <taxon>Anaeroselena</taxon>
    </lineage>
</organism>
<keyword evidence="3" id="KW-1185">Reference proteome</keyword>
<comment type="caution">
    <text evidence="2">The sequence shown here is derived from an EMBL/GenBank/DDBJ whole genome shotgun (WGS) entry which is preliminary data.</text>
</comment>
<dbReference type="Proteomes" id="UP001254848">
    <property type="component" value="Unassembled WGS sequence"/>
</dbReference>
<sequence length="469" mass="50276">MQQFVNIQSTETLTNSRQEILNNDFTIMSCNSGTSFPTTNLQVGMLCFRTDLNQIFELKDLTPTWVLIADLTKTYTNKEYVDAQAAARLALSGGTMTGNMYFDVTGAEKDIIFSVSGANKWGIYGNNGGIGLYDWLNNRNVLQYNPVNNSLNTVSALQVSGNTVWHAGNMGTGSGLNADTLQGLNPTNFLTAGVPIGGIIPWTTSASIPTGYLECNGQALSRTVYSELFAVIGTNYGAGDGSTTFNLPDLRGEFLRGFDNNRGIDAGRAMGSWQADLFKSHNHIMPWGETKNVTTPPWGWAAGYDGDNQRGSGSTDANNSWYYTSSTGGAETRPRNVALMFIIKVKNVVGSDPAVLNGNANYLGGVAADGYALANHTHPTGVVTILTGTIAHGGTIPLPTGYTQAQCAWIVSPYNFNTAAFDVNEGGTWPGFTFQCYADPTTRVVTATHGFNVQSAQACTAYYMIIGVK</sequence>
<dbReference type="SUPFAM" id="SSF88874">
    <property type="entry name" value="Receptor-binding domain of short tail fibre protein gp12"/>
    <property type="match status" value="1"/>
</dbReference>
<dbReference type="EMBL" id="JAUOZS010000001">
    <property type="protein sequence ID" value="MDT8900411.1"/>
    <property type="molecule type" value="Genomic_DNA"/>
</dbReference>